<dbReference type="GO" id="GO:0016137">
    <property type="term" value="P:glycoside metabolic process"/>
    <property type="evidence" value="ECO:0007669"/>
    <property type="project" value="UniProtKB-ARBA"/>
</dbReference>
<dbReference type="Gene3D" id="3.40.50.10320">
    <property type="entry name" value="LmbE-like"/>
    <property type="match status" value="1"/>
</dbReference>
<dbReference type="InterPro" id="IPR024078">
    <property type="entry name" value="LmbE-like_dom_sf"/>
</dbReference>
<dbReference type="GO" id="GO:0016811">
    <property type="term" value="F:hydrolase activity, acting on carbon-nitrogen (but not peptide) bonds, in linear amides"/>
    <property type="evidence" value="ECO:0007669"/>
    <property type="project" value="TreeGrafter"/>
</dbReference>
<keyword evidence="1" id="KW-0862">Zinc</keyword>
<dbReference type="Pfam" id="PF02585">
    <property type="entry name" value="PIG-L"/>
    <property type="match status" value="1"/>
</dbReference>
<comment type="caution">
    <text evidence="2">The sequence shown here is derived from an EMBL/GenBank/DDBJ whole genome shotgun (WGS) entry which is preliminary data.</text>
</comment>
<dbReference type="EMBL" id="QZEZ01000001">
    <property type="protein sequence ID" value="RJK97635.1"/>
    <property type="molecule type" value="Genomic_DNA"/>
</dbReference>
<dbReference type="PANTHER" id="PTHR12993:SF28">
    <property type="entry name" value="LMBE FAMILY PROTEIN"/>
    <property type="match status" value="1"/>
</dbReference>
<reference evidence="2 3" key="1">
    <citation type="submission" date="2018-09" db="EMBL/GenBank/DDBJ databases">
        <title>YIM 75000 draft genome.</title>
        <authorList>
            <person name="Tang S."/>
            <person name="Feng Y."/>
        </authorList>
    </citation>
    <scope>NUCLEOTIDE SEQUENCE [LARGE SCALE GENOMIC DNA]</scope>
    <source>
        <strain evidence="2 3">YIM 75000</strain>
    </source>
</reference>
<evidence type="ECO:0000313" key="2">
    <source>
        <dbReference type="EMBL" id="RJK97635.1"/>
    </source>
</evidence>
<dbReference type="Proteomes" id="UP000265614">
    <property type="component" value="Unassembled WGS sequence"/>
</dbReference>
<name>A0A3A3ZM24_9ACTN</name>
<sequence length="258" mass="27481">MDASSPAAGLLPALPEDWERCLAVAAHPDDLEYGTAAAVARWTAQGKRVTYLLATRGEAGIDALAPERAGPLREEEERAGAREVGVEDLVFLDHPDGVVHDALRLRREIALEVRRLRPEVLLTGAFDVRMVGGMVNQADHRVVGLAALDAARDAGNRWVFPEQLADGLEPWGGVRFVAVAGSPHPTHGVDVTGEPLERGVRSLEAHAEYTAGLGAAGPEPRPFLTWMARASGPALGVEAALLLDVHVLRPDGPPPWVA</sequence>
<evidence type="ECO:0000256" key="1">
    <source>
        <dbReference type="ARBA" id="ARBA00022833"/>
    </source>
</evidence>
<dbReference type="PANTHER" id="PTHR12993">
    <property type="entry name" value="N-ACETYLGLUCOSAMINYL-PHOSPHATIDYLINOSITOL DE-N-ACETYLASE-RELATED"/>
    <property type="match status" value="1"/>
</dbReference>
<dbReference type="SUPFAM" id="SSF102588">
    <property type="entry name" value="LmbE-like"/>
    <property type="match status" value="1"/>
</dbReference>
<proteinExistence type="predicted"/>
<dbReference type="AlphaFoldDB" id="A0A3A3ZM24"/>
<organism evidence="2 3">
    <name type="scientific">Vallicoccus soli</name>
    <dbReference type="NCBI Taxonomy" id="2339232"/>
    <lineage>
        <taxon>Bacteria</taxon>
        <taxon>Bacillati</taxon>
        <taxon>Actinomycetota</taxon>
        <taxon>Actinomycetes</taxon>
        <taxon>Motilibacterales</taxon>
        <taxon>Vallicoccaceae</taxon>
        <taxon>Vallicoccus</taxon>
    </lineage>
</organism>
<accession>A0A3A3ZM24</accession>
<keyword evidence="3" id="KW-1185">Reference proteome</keyword>
<dbReference type="InterPro" id="IPR003737">
    <property type="entry name" value="GlcNAc_PI_deacetylase-related"/>
</dbReference>
<dbReference type="RefSeq" id="WP_119948561.1">
    <property type="nucleotide sequence ID" value="NZ_QZEZ01000001.1"/>
</dbReference>
<evidence type="ECO:0000313" key="3">
    <source>
        <dbReference type="Proteomes" id="UP000265614"/>
    </source>
</evidence>
<protein>
    <submittedName>
        <fullName evidence="2">PIG-L family deacetylase</fullName>
    </submittedName>
</protein>
<dbReference type="OrthoDB" id="3514174at2"/>
<gene>
    <name evidence="2" type="ORF">D5H78_01005</name>
</gene>